<feature type="non-terminal residue" evidence="2">
    <location>
        <position position="138"/>
    </location>
</feature>
<accession>A0A8K0PCL0</accession>
<keyword evidence="3" id="KW-1185">Reference proteome</keyword>
<reference evidence="2" key="1">
    <citation type="submission" date="2013-04" db="EMBL/GenBank/DDBJ databases">
        <authorList>
            <person name="Qu J."/>
            <person name="Murali S.C."/>
            <person name="Bandaranaike D."/>
            <person name="Bellair M."/>
            <person name="Blankenburg K."/>
            <person name="Chao H."/>
            <person name="Dinh H."/>
            <person name="Doddapaneni H."/>
            <person name="Downs B."/>
            <person name="Dugan-Rocha S."/>
            <person name="Elkadiri S."/>
            <person name="Gnanaolivu R.D."/>
            <person name="Hernandez B."/>
            <person name="Javaid M."/>
            <person name="Jayaseelan J.C."/>
            <person name="Lee S."/>
            <person name="Li M."/>
            <person name="Ming W."/>
            <person name="Munidasa M."/>
            <person name="Muniz J."/>
            <person name="Nguyen L."/>
            <person name="Ongeri F."/>
            <person name="Osuji N."/>
            <person name="Pu L.-L."/>
            <person name="Puazo M."/>
            <person name="Qu C."/>
            <person name="Quiroz J."/>
            <person name="Raj R."/>
            <person name="Weissenberger G."/>
            <person name="Xin Y."/>
            <person name="Zou X."/>
            <person name="Han Y."/>
            <person name="Richards S."/>
            <person name="Worley K."/>
            <person name="Muzny D."/>
            <person name="Gibbs R."/>
        </authorList>
    </citation>
    <scope>NUCLEOTIDE SEQUENCE</scope>
    <source>
        <strain evidence="2">Sampled in the wild</strain>
    </source>
</reference>
<evidence type="ECO:0000313" key="3">
    <source>
        <dbReference type="Proteomes" id="UP000792457"/>
    </source>
</evidence>
<gene>
    <name evidence="2" type="ORF">J437_LFUL018207</name>
</gene>
<evidence type="ECO:0000313" key="2">
    <source>
        <dbReference type="EMBL" id="KAG8238534.1"/>
    </source>
</evidence>
<reference evidence="2" key="2">
    <citation type="submission" date="2017-10" db="EMBL/GenBank/DDBJ databases">
        <title>Ladona fulva Genome sequencing and assembly.</title>
        <authorList>
            <person name="Murali S."/>
            <person name="Richards S."/>
            <person name="Bandaranaike D."/>
            <person name="Bellair M."/>
            <person name="Blankenburg K."/>
            <person name="Chao H."/>
            <person name="Dinh H."/>
            <person name="Doddapaneni H."/>
            <person name="Dugan-Rocha S."/>
            <person name="Elkadiri S."/>
            <person name="Gnanaolivu R."/>
            <person name="Hernandez B."/>
            <person name="Skinner E."/>
            <person name="Javaid M."/>
            <person name="Lee S."/>
            <person name="Li M."/>
            <person name="Ming W."/>
            <person name="Munidasa M."/>
            <person name="Muniz J."/>
            <person name="Nguyen L."/>
            <person name="Hughes D."/>
            <person name="Osuji N."/>
            <person name="Pu L.-L."/>
            <person name="Puazo M."/>
            <person name="Qu C."/>
            <person name="Quiroz J."/>
            <person name="Raj R."/>
            <person name="Weissenberger G."/>
            <person name="Xin Y."/>
            <person name="Zou X."/>
            <person name="Han Y."/>
            <person name="Worley K."/>
            <person name="Muzny D."/>
            <person name="Gibbs R."/>
        </authorList>
    </citation>
    <scope>NUCLEOTIDE SEQUENCE</scope>
    <source>
        <strain evidence="2">Sampled in the wild</strain>
    </source>
</reference>
<name>A0A8K0PCL0_LADFU</name>
<comment type="caution">
    <text evidence="2">The sequence shown here is derived from an EMBL/GenBank/DDBJ whole genome shotgun (WGS) entry which is preliminary data.</text>
</comment>
<dbReference type="EMBL" id="KZ309365">
    <property type="protein sequence ID" value="KAG8238534.1"/>
    <property type="molecule type" value="Genomic_DNA"/>
</dbReference>
<organism evidence="2 3">
    <name type="scientific">Ladona fulva</name>
    <name type="common">Scarce chaser dragonfly</name>
    <name type="synonym">Libellula fulva</name>
    <dbReference type="NCBI Taxonomy" id="123851"/>
    <lineage>
        <taxon>Eukaryota</taxon>
        <taxon>Metazoa</taxon>
        <taxon>Ecdysozoa</taxon>
        <taxon>Arthropoda</taxon>
        <taxon>Hexapoda</taxon>
        <taxon>Insecta</taxon>
        <taxon>Pterygota</taxon>
        <taxon>Palaeoptera</taxon>
        <taxon>Odonata</taxon>
        <taxon>Epiprocta</taxon>
        <taxon>Anisoptera</taxon>
        <taxon>Libelluloidea</taxon>
        <taxon>Libellulidae</taxon>
        <taxon>Ladona</taxon>
    </lineage>
</organism>
<proteinExistence type="predicted"/>
<dbReference type="AlphaFoldDB" id="A0A8K0PCL0"/>
<evidence type="ECO:0000256" key="1">
    <source>
        <dbReference type="SAM" id="MobiDB-lite"/>
    </source>
</evidence>
<sequence length="138" mass="16003">MSHRSFRLALVRNLLESAGKEKAIAQRSRGRPSPVSTNIGRLEGRNNEHWVEKGKRARCRLCSLQGKESRTIFKCSKCDNQNNVSGKQLRDQTNDALDLYMFLMEIRERLEGIVQNNNCKGIYMRQTKGKLKERIKEH</sequence>
<dbReference type="Proteomes" id="UP000792457">
    <property type="component" value="Unassembled WGS sequence"/>
</dbReference>
<feature type="region of interest" description="Disordered" evidence="1">
    <location>
        <begin position="22"/>
        <end position="42"/>
    </location>
</feature>
<protein>
    <submittedName>
        <fullName evidence="2">Uncharacterized protein</fullName>
    </submittedName>
</protein>